<dbReference type="InterPro" id="IPR020449">
    <property type="entry name" value="Tscrpt_reg_AraC-type_HTH"/>
</dbReference>
<keyword evidence="7" id="KW-1185">Reference proteome</keyword>
<sequence length="259" mass="29999">MVNNGLGDSYSFFITFSLVAFLTSGVGYAITSYQMLNRYQDFTKHNFSFRKSIDLNWLKHFIWGIGLIFVIAITFAVSQEWLGINFGFNTDIIFYSLIILFIFYVGYSGIIHQGTFSVNKNSNQLAEPKTSGEYNHSGLKEVDALYYHRHLTEIMETQRPYLEPKLSLSTLADYLDISPNHLSQVINQYEEKNFYDYVNEYRIEEFKRRALKPENSNYSILAIAYDSGFNSKSSFNQVFKKMVGQTPSQYLNTRKVSTS</sequence>
<dbReference type="GO" id="GO:0003700">
    <property type="term" value="F:DNA-binding transcription factor activity"/>
    <property type="evidence" value="ECO:0007669"/>
    <property type="project" value="InterPro"/>
</dbReference>
<feature type="transmembrane region" description="Helical" evidence="4">
    <location>
        <begin position="12"/>
        <end position="36"/>
    </location>
</feature>
<dbReference type="Gene3D" id="1.10.10.60">
    <property type="entry name" value="Homeodomain-like"/>
    <property type="match status" value="2"/>
</dbReference>
<dbReference type="InterPro" id="IPR018060">
    <property type="entry name" value="HTH_AraC"/>
</dbReference>
<proteinExistence type="predicted"/>
<keyword evidence="4" id="KW-1133">Transmembrane helix</keyword>
<reference evidence="6 7" key="1">
    <citation type="submission" date="2016-11" db="EMBL/GenBank/DDBJ databases">
        <authorList>
            <person name="Jaros S."/>
            <person name="Januszkiewicz K."/>
            <person name="Wedrychowicz H."/>
        </authorList>
    </citation>
    <scope>NUCLEOTIDE SEQUENCE [LARGE SCALE GENOMIC DNA]</scope>
    <source>
        <strain evidence="6 7">DSM 21986</strain>
    </source>
</reference>
<keyword evidence="4" id="KW-0472">Membrane</keyword>
<dbReference type="Pfam" id="PF12833">
    <property type="entry name" value="HTH_18"/>
    <property type="match status" value="1"/>
</dbReference>
<protein>
    <submittedName>
        <fullName evidence="6">Helix-turn-helix domain-containing protein</fullName>
    </submittedName>
</protein>
<evidence type="ECO:0000313" key="7">
    <source>
        <dbReference type="Proteomes" id="UP000184041"/>
    </source>
</evidence>
<feature type="transmembrane region" description="Helical" evidence="4">
    <location>
        <begin position="57"/>
        <end position="77"/>
    </location>
</feature>
<dbReference type="Proteomes" id="UP000184041">
    <property type="component" value="Unassembled WGS sequence"/>
</dbReference>
<evidence type="ECO:0000313" key="6">
    <source>
        <dbReference type="EMBL" id="SHF22491.1"/>
    </source>
</evidence>
<keyword evidence="1" id="KW-0805">Transcription regulation</keyword>
<keyword evidence="2" id="KW-0238">DNA-binding</keyword>
<gene>
    <name evidence="6" type="ORF">SAMN05443144_106161</name>
</gene>
<keyword evidence="4" id="KW-0812">Transmembrane</keyword>
<feature type="domain" description="HTH araC/xylS-type" evidence="5">
    <location>
        <begin position="152"/>
        <end position="253"/>
    </location>
</feature>
<organism evidence="6 7">
    <name type="scientific">Fodinibius roseus</name>
    <dbReference type="NCBI Taxonomy" id="1194090"/>
    <lineage>
        <taxon>Bacteria</taxon>
        <taxon>Pseudomonadati</taxon>
        <taxon>Balneolota</taxon>
        <taxon>Balneolia</taxon>
        <taxon>Balneolales</taxon>
        <taxon>Balneolaceae</taxon>
        <taxon>Fodinibius</taxon>
    </lineage>
</organism>
<dbReference type="PROSITE" id="PS01124">
    <property type="entry name" value="HTH_ARAC_FAMILY_2"/>
    <property type="match status" value="1"/>
</dbReference>
<dbReference type="PRINTS" id="PR00032">
    <property type="entry name" value="HTHARAC"/>
</dbReference>
<dbReference type="SUPFAM" id="SSF46689">
    <property type="entry name" value="Homeodomain-like"/>
    <property type="match status" value="1"/>
</dbReference>
<dbReference type="STRING" id="1194090.SAMN05443144_106161"/>
<name>A0A1M4ZWW1_9BACT</name>
<dbReference type="EMBL" id="FQUS01000006">
    <property type="protein sequence ID" value="SHF22491.1"/>
    <property type="molecule type" value="Genomic_DNA"/>
</dbReference>
<evidence type="ECO:0000256" key="4">
    <source>
        <dbReference type="SAM" id="Phobius"/>
    </source>
</evidence>
<dbReference type="PANTHER" id="PTHR43280:SF29">
    <property type="entry name" value="ARAC-FAMILY TRANSCRIPTIONAL REGULATOR"/>
    <property type="match status" value="1"/>
</dbReference>
<evidence type="ECO:0000256" key="3">
    <source>
        <dbReference type="ARBA" id="ARBA00023163"/>
    </source>
</evidence>
<evidence type="ECO:0000259" key="5">
    <source>
        <dbReference type="PROSITE" id="PS01124"/>
    </source>
</evidence>
<dbReference type="InterPro" id="IPR009057">
    <property type="entry name" value="Homeodomain-like_sf"/>
</dbReference>
<dbReference type="AlphaFoldDB" id="A0A1M4ZWW1"/>
<keyword evidence="3" id="KW-0804">Transcription</keyword>
<dbReference type="PANTHER" id="PTHR43280">
    <property type="entry name" value="ARAC-FAMILY TRANSCRIPTIONAL REGULATOR"/>
    <property type="match status" value="1"/>
</dbReference>
<dbReference type="OrthoDB" id="5492415at2"/>
<dbReference type="SMART" id="SM00342">
    <property type="entry name" value="HTH_ARAC"/>
    <property type="match status" value="1"/>
</dbReference>
<dbReference type="RefSeq" id="WP_073061660.1">
    <property type="nucleotide sequence ID" value="NZ_FQUS01000006.1"/>
</dbReference>
<accession>A0A1M4ZWW1</accession>
<feature type="transmembrane region" description="Helical" evidence="4">
    <location>
        <begin position="92"/>
        <end position="111"/>
    </location>
</feature>
<evidence type="ECO:0000256" key="2">
    <source>
        <dbReference type="ARBA" id="ARBA00023125"/>
    </source>
</evidence>
<evidence type="ECO:0000256" key="1">
    <source>
        <dbReference type="ARBA" id="ARBA00023015"/>
    </source>
</evidence>
<dbReference type="GO" id="GO:0043565">
    <property type="term" value="F:sequence-specific DNA binding"/>
    <property type="evidence" value="ECO:0007669"/>
    <property type="project" value="InterPro"/>
</dbReference>